<keyword evidence="9" id="KW-1185">Reference proteome</keyword>
<dbReference type="InterPro" id="IPR011611">
    <property type="entry name" value="PfkB_dom"/>
</dbReference>
<proteinExistence type="inferred from homology"/>
<dbReference type="Proteomes" id="UP001275932">
    <property type="component" value="Unassembled WGS sequence"/>
</dbReference>
<keyword evidence="4 8" id="KW-0418">Kinase</keyword>
<dbReference type="SUPFAM" id="SSF53613">
    <property type="entry name" value="Ribokinase-like"/>
    <property type="match status" value="1"/>
</dbReference>
<dbReference type="EMBL" id="JALBUT010000010">
    <property type="protein sequence ID" value="MDX8416173.1"/>
    <property type="molecule type" value="Genomic_DNA"/>
</dbReference>
<evidence type="ECO:0000256" key="2">
    <source>
        <dbReference type="ARBA" id="ARBA00022679"/>
    </source>
</evidence>
<organism evidence="8 9">
    <name type="scientific">Intestinicryptomonas porci</name>
    <dbReference type="NCBI Taxonomy" id="2926320"/>
    <lineage>
        <taxon>Bacteria</taxon>
        <taxon>Pseudomonadati</taxon>
        <taxon>Verrucomicrobiota</taxon>
        <taxon>Opitutia</taxon>
        <taxon>Opitutales</taxon>
        <taxon>Intestinicryptomonaceae</taxon>
        <taxon>Intestinicryptomonas</taxon>
    </lineage>
</organism>
<dbReference type="InterPro" id="IPR002173">
    <property type="entry name" value="Carboh/pur_kinase_PfkB_CS"/>
</dbReference>
<evidence type="ECO:0000313" key="8">
    <source>
        <dbReference type="EMBL" id="MDX8416173.1"/>
    </source>
</evidence>
<dbReference type="PIRSF" id="PIRSF000535">
    <property type="entry name" value="1PFK/6PFK/LacC"/>
    <property type="match status" value="1"/>
</dbReference>
<evidence type="ECO:0000256" key="4">
    <source>
        <dbReference type="ARBA" id="ARBA00022777"/>
    </source>
</evidence>
<comment type="caution">
    <text evidence="8">The sequence shown here is derived from an EMBL/GenBank/DDBJ whole genome shotgun (WGS) entry which is preliminary data.</text>
</comment>
<gene>
    <name evidence="8" type="ORF">MOX91_08320</name>
</gene>
<dbReference type="Pfam" id="PF00294">
    <property type="entry name" value="PfkB"/>
    <property type="match status" value="1"/>
</dbReference>
<dbReference type="RefSeq" id="WP_370397628.1">
    <property type="nucleotide sequence ID" value="NZ_JALBUT010000010.1"/>
</dbReference>
<evidence type="ECO:0000313" key="9">
    <source>
        <dbReference type="Proteomes" id="UP001275932"/>
    </source>
</evidence>
<evidence type="ECO:0000256" key="5">
    <source>
        <dbReference type="ARBA" id="ARBA00022840"/>
    </source>
</evidence>
<sequence length="284" mass="30677">MPKIFTLTCNLLAQHTLDFKEIRFGEVNRAQASEFCVGGKGVNVAAALLKFGLDATAVIFSGGRTGERCGDFLSEKGIKFLPVKTAFETRSGFVCRDENSETSFFTKDALLTDADFGIAMSEISKRAESGDILALCGSVPNWTNAKFSALKALVEKTKMRFVCDTYGEPLKDLFFEKSEILKVNADEIRAFSASSFCELNAKTKAAFFGVTNGAETAYAGIGAKTETFIPRKIHGRVFATGCGDLVLACLIKALAEKGECGFSDFRSAMDFASECASQKGIFGF</sequence>
<dbReference type="Gene3D" id="3.40.1190.20">
    <property type="match status" value="1"/>
</dbReference>
<evidence type="ECO:0000256" key="6">
    <source>
        <dbReference type="PIRNR" id="PIRNR000535"/>
    </source>
</evidence>
<evidence type="ECO:0000256" key="1">
    <source>
        <dbReference type="ARBA" id="ARBA00010688"/>
    </source>
</evidence>
<keyword evidence="3" id="KW-0547">Nucleotide-binding</keyword>
<feature type="domain" description="Carbohydrate kinase PfkB" evidence="7">
    <location>
        <begin position="21"/>
        <end position="278"/>
    </location>
</feature>
<reference evidence="8 9" key="1">
    <citation type="submission" date="2022-03" db="EMBL/GenBank/DDBJ databases">
        <title>Novel taxa within the pig intestine.</title>
        <authorList>
            <person name="Wylensek D."/>
            <person name="Bishof K."/>
            <person name="Afrizal A."/>
            <person name="Clavel T."/>
        </authorList>
    </citation>
    <scope>NUCLEOTIDE SEQUENCE [LARGE SCALE GENOMIC DNA]</scope>
    <source>
        <strain evidence="8 9">CLA-KB-P66</strain>
    </source>
</reference>
<evidence type="ECO:0000256" key="3">
    <source>
        <dbReference type="ARBA" id="ARBA00022741"/>
    </source>
</evidence>
<comment type="similarity">
    <text evidence="1">Belongs to the carbohydrate kinase PfkB family.</text>
</comment>
<accession>A0ABU4WK69</accession>
<dbReference type="PANTHER" id="PTHR46566">
    <property type="entry name" value="1-PHOSPHOFRUCTOKINASE-RELATED"/>
    <property type="match status" value="1"/>
</dbReference>
<name>A0ABU4WK69_9BACT</name>
<dbReference type="InterPro" id="IPR029056">
    <property type="entry name" value="Ribokinase-like"/>
</dbReference>
<keyword evidence="2 6" id="KW-0808">Transferase</keyword>
<dbReference type="GO" id="GO:0016301">
    <property type="term" value="F:kinase activity"/>
    <property type="evidence" value="ECO:0007669"/>
    <property type="project" value="UniProtKB-KW"/>
</dbReference>
<dbReference type="PANTHER" id="PTHR46566:SF2">
    <property type="entry name" value="ATP-DEPENDENT 6-PHOSPHOFRUCTOKINASE ISOZYME 2"/>
    <property type="match status" value="1"/>
</dbReference>
<keyword evidence="5" id="KW-0067">ATP-binding</keyword>
<dbReference type="PROSITE" id="PS00583">
    <property type="entry name" value="PFKB_KINASES_1"/>
    <property type="match status" value="1"/>
</dbReference>
<evidence type="ECO:0000259" key="7">
    <source>
        <dbReference type="Pfam" id="PF00294"/>
    </source>
</evidence>
<protein>
    <submittedName>
        <fullName evidence="8">PfkB family carbohydrate kinase</fullName>
    </submittedName>
</protein>
<dbReference type="InterPro" id="IPR017583">
    <property type="entry name" value="Tagatose/fructose_Pkinase"/>
</dbReference>